<dbReference type="NCBIfam" id="NF007161">
    <property type="entry name" value="PRK09599.1"/>
    <property type="match status" value="1"/>
</dbReference>
<dbReference type="InterPro" id="IPR004849">
    <property type="entry name" value="6DGDH_YqeC"/>
</dbReference>
<dbReference type="SUPFAM" id="SSF51735">
    <property type="entry name" value="NAD(P)-binding Rossmann-fold domains"/>
    <property type="match status" value="1"/>
</dbReference>
<dbReference type="GO" id="GO:0006098">
    <property type="term" value="P:pentose-phosphate shunt"/>
    <property type="evidence" value="ECO:0007669"/>
    <property type="project" value="InterPro"/>
</dbReference>
<dbReference type="Pfam" id="PF03446">
    <property type="entry name" value="NAD_binding_2"/>
    <property type="match status" value="1"/>
</dbReference>
<dbReference type="EMBL" id="UOGI01000123">
    <property type="protein sequence ID" value="VAX31821.1"/>
    <property type="molecule type" value="Genomic_DNA"/>
</dbReference>
<dbReference type="Gene3D" id="1.10.1040.10">
    <property type="entry name" value="N-(1-d-carboxylethyl)-l-norvaline Dehydrogenase, domain 2"/>
    <property type="match status" value="1"/>
</dbReference>
<dbReference type="GO" id="GO:0004616">
    <property type="term" value="F:phosphogluconate dehydrogenase (decarboxylating) activity"/>
    <property type="evidence" value="ECO:0007669"/>
    <property type="project" value="UniProtKB-EC"/>
</dbReference>
<organism evidence="5">
    <name type="scientific">hydrothermal vent metagenome</name>
    <dbReference type="NCBI Taxonomy" id="652676"/>
    <lineage>
        <taxon>unclassified sequences</taxon>
        <taxon>metagenomes</taxon>
        <taxon>ecological metagenomes</taxon>
    </lineage>
</organism>
<dbReference type="AlphaFoldDB" id="A0A3B1CZ25"/>
<dbReference type="PANTHER" id="PTHR11811">
    <property type="entry name" value="6-PHOSPHOGLUCONATE DEHYDROGENASE"/>
    <property type="match status" value="1"/>
</dbReference>
<evidence type="ECO:0000256" key="1">
    <source>
        <dbReference type="ARBA" id="ARBA00008419"/>
    </source>
</evidence>
<feature type="non-terminal residue" evidence="5">
    <location>
        <position position="295"/>
    </location>
</feature>
<dbReference type="PROSITE" id="PS00895">
    <property type="entry name" value="3_HYDROXYISOBUT_DH"/>
    <property type="match status" value="1"/>
</dbReference>
<dbReference type="SMART" id="SM01350">
    <property type="entry name" value="6PGD"/>
    <property type="match status" value="1"/>
</dbReference>
<dbReference type="PRINTS" id="PR00076">
    <property type="entry name" value="6PGDHDRGNASE"/>
</dbReference>
<dbReference type="NCBIfam" id="TIGR00872">
    <property type="entry name" value="gnd_rel"/>
    <property type="match status" value="1"/>
</dbReference>
<evidence type="ECO:0000256" key="3">
    <source>
        <dbReference type="ARBA" id="ARBA00023064"/>
    </source>
</evidence>
<dbReference type="InterPro" id="IPR002204">
    <property type="entry name" value="3-OH-isobutyrate_DH-rel_CS"/>
</dbReference>
<comment type="similarity">
    <text evidence="1">Belongs to the 6-phosphogluconate dehydrogenase family.</text>
</comment>
<evidence type="ECO:0000256" key="2">
    <source>
        <dbReference type="ARBA" id="ARBA00023002"/>
    </source>
</evidence>
<accession>A0A3B1CZ25</accession>
<dbReference type="InterPro" id="IPR006115">
    <property type="entry name" value="6PGDH_NADP-bd"/>
</dbReference>
<sequence>MKTLGYIGLGKMGKNMVLRLLEHGWDIAAYDPIAENVREVEEMGARGTDSLKALVEKTEAPRLLWLMVPHQRVDNVLKELTPLLNKGDTIIDGGNSNYKESIRRGRELRGKGLGFLDAGVSGGPQGAREGACVMVGGEKGLFEKYKVLFRDMAAPDAYGYMGRTGAGHFVKMVHNGIEYGMMQAIAEGFAVIKASDFDIDLREVCRVYNHRSVIESRLTGWLQKAFEEYGEDLDEISGSVSHSGEGLWTVETAKESGVSVPVIEESLKFREESQENPSFTGQILSALRNQFGGHE</sequence>
<name>A0A3B1CZ25_9ZZZZ</name>
<dbReference type="InterPro" id="IPR006183">
    <property type="entry name" value="Pgluconate_DH"/>
</dbReference>
<dbReference type="EC" id="1.1.1.44" evidence="5"/>
<keyword evidence="3" id="KW-0311">Gluconate utilization</keyword>
<evidence type="ECO:0000313" key="5">
    <source>
        <dbReference type="EMBL" id="VAX31821.1"/>
    </source>
</evidence>
<keyword evidence="2 5" id="KW-0560">Oxidoreductase</keyword>
<dbReference type="Gene3D" id="3.40.50.720">
    <property type="entry name" value="NAD(P)-binding Rossmann-like Domain"/>
    <property type="match status" value="1"/>
</dbReference>
<dbReference type="SUPFAM" id="SSF48179">
    <property type="entry name" value="6-phosphogluconate dehydrogenase C-terminal domain-like"/>
    <property type="match status" value="1"/>
</dbReference>
<reference evidence="5" key="1">
    <citation type="submission" date="2018-06" db="EMBL/GenBank/DDBJ databases">
        <authorList>
            <person name="Zhirakovskaya E."/>
        </authorList>
    </citation>
    <scope>NUCLEOTIDE SEQUENCE</scope>
</reference>
<dbReference type="Pfam" id="PF00393">
    <property type="entry name" value="6PGD"/>
    <property type="match status" value="1"/>
</dbReference>
<proteinExistence type="inferred from homology"/>
<dbReference type="InterPro" id="IPR006114">
    <property type="entry name" value="6PGDH_C"/>
</dbReference>
<dbReference type="GO" id="GO:0019521">
    <property type="term" value="P:D-gluconate metabolic process"/>
    <property type="evidence" value="ECO:0007669"/>
    <property type="project" value="UniProtKB-KW"/>
</dbReference>
<dbReference type="InterPro" id="IPR013328">
    <property type="entry name" value="6PGD_dom2"/>
</dbReference>
<gene>
    <name evidence="5" type="ORF">MNBD_NITROSPIRAE03-986</name>
</gene>
<feature type="domain" description="6-phosphogluconate dehydrogenase C-terminal" evidence="4">
    <location>
        <begin position="167"/>
        <end position="295"/>
    </location>
</feature>
<protein>
    <submittedName>
        <fullName evidence="5">6-phosphogluconate dehydrogenase, decarboxylating</fullName>
        <ecNumber evidence="5">1.1.1.44</ecNumber>
    </submittedName>
</protein>
<dbReference type="GO" id="GO:0050661">
    <property type="term" value="F:NADP binding"/>
    <property type="evidence" value="ECO:0007669"/>
    <property type="project" value="InterPro"/>
</dbReference>
<evidence type="ECO:0000259" key="4">
    <source>
        <dbReference type="SMART" id="SM01350"/>
    </source>
</evidence>
<dbReference type="InterPro" id="IPR036291">
    <property type="entry name" value="NAD(P)-bd_dom_sf"/>
</dbReference>
<dbReference type="InterPro" id="IPR008927">
    <property type="entry name" value="6-PGluconate_DH-like_C_sf"/>
</dbReference>